<evidence type="ECO:0000313" key="2">
    <source>
        <dbReference type="Proteomes" id="UP000821865"/>
    </source>
</evidence>
<reference evidence="1" key="1">
    <citation type="submission" date="2020-05" db="EMBL/GenBank/DDBJ databases">
        <title>Large-scale comparative analyses of tick genomes elucidate their genetic diversity and vector capacities.</title>
        <authorList>
            <person name="Jia N."/>
            <person name="Wang J."/>
            <person name="Shi W."/>
            <person name="Du L."/>
            <person name="Sun Y."/>
            <person name="Zhan W."/>
            <person name="Jiang J."/>
            <person name="Wang Q."/>
            <person name="Zhang B."/>
            <person name="Ji P."/>
            <person name="Sakyi L.B."/>
            <person name="Cui X."/>
            <person name="Yuan T."/>
            <person name="Jiang B."/>
            <person name="Yang W."/>
            <person name="Lam T.T.-Y."/>
            <person name="Chang Q."/>
            <person name="Ding S."/>
            <person name="Wang X."/>
            <person name="Zhu J."/>
            <person name="Ruan X."/>
            <person name="Zhao L."/>
            <person name="Wei J."/>
            <person name="Que T."/>
            <person name="Du C."/>
            <person name="Cheng J."/>
            <person name="Dai P."/>
            <person name="Han X."/>
            <person name="Huang E."/>
            <person name="Gao Y."/>
            <person name="Liu J."/>
            <person name="Shao H."/>
            <person name="Ye R."/>
            <person name="Li L."/>
            <person name="Wei W."/>
            <person name="Wang X."/>
            <person name="Wang C."/>
            <person name="Yang T."/>
            <person name="Huo Q."/>
            <person name="Li W."/>
            <person name="Guo W."/>
            <person name="Chen H."/>
            <person name="Zhou L."/>
            <person name="Ni X."/>
            <person name="Tian J."/>
            <person name="Zhou Y."/>
            <person name="Sheng Y."/>
            <person name="Liu T."/>
            <person name="Pan Y."/>
            <person name="Xia L."/>
            <person name="Li J."/>
            <person name="Zhao F."/>
            <person name="Cao W."/>
        </authorList>
    </citation>
    <scope>NUCLEOTIDE SEQUENCE</scope>
    <source>
        <strain evidence="1">Dsil-2018</strain>
    </source>
</reference>
<keyword evidence="2" id="KW-1185">Reference proteome</keyword>
<dbReference type="EMBL" id="CM023472">
    <property type="protein sequence ID" value="KAH7959963.1"/>
    <property type="molecule type" value="Genomic_DNA"/>
</dbReference>
<name>A0ACB8D6F7_DERSI</name>
<protein>
    <submittedName>
        <fullName evidence="1">Uncharacterized protein</fullName>
    </submittedName>
</protein>
<gene>
    <name evidence="1" type="ORF">HPB49_015546</name>
</gene>
<evidence type="ECO:0000313" key="1">
    <source>
        <dbReference type="EMBL" id="KAH7959963.1"/>
    </source>
</evidence>
<accession>A0ACB8D6F7</accession>
<proteinExistence type="predicted"/>
<comment type="caution">
    <text evidence="1">The sequence shown here is derived from an EMBL/GenBank/DDBJ whole genome shotgun (WGS) entry which is preliminary data.</text>
</comment>
<organism evidence="1 2">
    <name type="scientific">Dermacentor silvarum</name>
    <name type="common">Tick</name>
    <dbReference type="NCBI Taxonomy" id="543639"/>
    <lineage>
        <taxon>Eukaryota</taxon>
        <taxon>Metazoa</taxon>
        <taxon>Ecdysozoa</taxon>
        <taxon>Arthropoda</taxon>
        <taxon>Chelicerata</taxon>
        <taxon>Arachnida</taxon>
        <taxon>Acari</taxon>
        <taxon>Parasitiformes</taxon>
        <taxon>Ixodida</taxon>
        <taxon>Ixodoidea</taxon>
        <taxon>Ixodidae</taxon>
        <taxon>Rhipicephalinae</taxon>
        <taxon>Dermacentor</taxon>
    </lineage>
</organism>
<sequence length="93" mass="10905">MKKGLSLDETIAEKKVPFLKAGKLTHRHKYYCQIQGQLGVTGLEWCNLAVDRGRDLYIERITFDPHVWKDMVPVLEQFYCLHMQPSENNTEPR</sequence>
<dbReference type="Proteomes" id="UP000821865">
    <property type="component" value="Chromosome 3"/>
</dbReference>